<feature type="domain" description="Secretion system C-terminal sorting" evidence="2">
    <location>
        <begin position="1086"/>
        <end position="1160"/>
    </location>
</feature>
<proteinExistence type="predicted"/>
<dbReference type="Pfam" id="PF18962">
    <property type="entry name" value="Por_Secre_tail"/>
    <property type="match status" value="1"/>
</dbReference>
<comment type="caution">
    <text evidence="3">The sequence shown here is derived from an EMBL/GenBank/DDBJ whole genome shotgun (WGS) entry which is preliminary data.</text>
</comment>
<keyword evidence="4" id="KW-1185">Reference proteome</keyword>
<dbReference type="NCBIfam" id="TIGR04183">
    <property type="entry name" value="Por_Secre_tail"/>
    <property type="match status" value="1"/>
</dbReference>
<name>A0A8J7RMA9_9BACT</name>
<keyword evidence="1" id="KW-0732">Signal</keyword>
<protein>
    <submittedName>
        <fullName evidence="3">T9SS type A sorting domain-containing protein</fullName>
    </submittedName>
</protein>
<dbReference type="EMBL" id="JAFIDN010000011">
    <property type="protein sequence ID" value="MBP3193545.1"/>
    <property type="molecule type" value="Genomic_DNA"/>
</dbReference>
<organism evidence="3 4">
    <name type="scientific">Natronogracilivirga saccharolytica</name>
    <dbReference type="NCBI Taxonomy" id="2812953"/>
    <lineage>
        <taxon>Bacteria</taxon>
        <taxon>Pseudomonadati</taxon>
        <taxon>Balneolota</taxon>
        <taxon>Balneolia</taxon>
        <taxon>Balneolales</taxon>
        <taxon>Cyclonatronaceae</taxon>
        <taxon>Natronogracilivirga</taxon>
    </lineage>
</organism>
<evidence type="ECO:0000256" key="1">
    <source>
        <dbReference type="SAM" id="SignalP"/>
    </source>
</evidence>
<evidence type="ECO:0000313" key="3">
    <source>
        <dbReference type="EMBL" id="MBP3193545.1"/>
    </source>
</evidence>
<dbReference type="Proteomes" id="UP000673975">
    <property type="component" value="Unassembled WGS sequence"/>
</dbReference>
<evidence type="ECO:0000259" key="2">
    <source>
        <dbReference type="Pfam" id="PF18962"/>
    </source>
</evidence>
<dbReference type="RefSeq" id="WP_210513001.1">
    <property type="nucleotide sequence ID" value="NZ_JAFIDN010000011.1"/>
</dbReference>
<dbReference type="InterPro" id="IPR015943">
    <property type="entry name" value="WD40/YVTN_repeat-like_dom_sf"/>
</dbReference>
<dbReference type="InterPro" id="IPR026444">
    <property type="entry name" value="Secre_tail"/>
</dbReference>
<feature type="chain" id="PRO_5035282256" evidence="1">
    <location>
        <begin position="33"/>
        <end position="1164"/>
    </location>
</feature>
<feature type="signal peptide" evidence="1">
    <location>
        <begin position="1"/>
        <end position="32"/>
    </location>
</feature>
<gene>
    <name evidence="3" type="ORF">NATSA_12790</name>
</gene>
<accession>A0A8J7RMA9</accession>
<dbReference type="Gene3D" id="2.130.10.10">
    <property type="entry name" value="YVTN repeat-like/Quinoprotein amine dehydrogenase"/>
    <property type="match status" value="1"/>
</dbReference>
<sequence length="1164" mass="131921">MNDFVRLQNIAARVTSAVCLLILMAVAPSAPAQDAAGPEQWQQEVWEELSDELTSGWQFHDFFLTVEPSENLETLHMSRIESDSDDNIWALGGARTMAGDYEGLLFRYQDDEWEVVDRFEIATEDSSVIKALPLLVVSQFNVYYSDGYNLRRYSHGDILEYTPESSGMPEPAYEDEQMVDIIRDEDNVNWILYSYPRLASFGDPEGDYEVYDYENSAMPEPDEDPGIGTELPARHLAVTEDSLWITTHRDGDGLIRKYNDDWQVYTAENSDLTSDLVVSLLDGPDGSLWISTMPGEAGEGSLSQLDSGQWDVHTTADGLPSEENRIHAIEDNGFVWAAFGSGGFGSDEDDPGFGFLAEYTGEQWNTVAQTDQYFQYLSWMTIDDLQNKWLAGTFNVIDGGAGSLNQVYLEFTDTPDPESHYEAGDEVTLSWDAGPRVRSTTLSYRIDNEPRQVIEAGMDTSQTSRTFELPAPDQHTGDITFRISYDDNDDISDESEPIPVINPDEPFYHLRTENPDGSFTLYDPMRDGWNFSNTEANMWPESKWDDIEYEGPLSRRPFNGDPWMFPSFDSLIRAFGEDDTITGHTPIFNNIIPTLRASIAWPVLTNMGFNGVCHGFAVKSLLAFSDGFSALDSVIEEDSLYKQEPTHEIRKNINTAWVQQWSRDHFIENFLNTLNRNLLWDLLDLIEDGQNVTLDDFLDVDLYLASPSQTLGDIRDMLDTPADQEYQRALLMFPEGDVMGAHSVLVYKAEQSESDPDIWRLYIHDSNHPDNTNTYVEVDLDEDYYSYTEPGGNVRFEGNHGLFLSDRVIGYASESTLLKQKTVADQDNPVDQIDDLDDVGFMYTFFGNENDIRITDEMNNEASLQNDRTTSDIPGSFPIVPLVGGEQNPMGYFLVDVEYDVELSYPNGGEGLFQTFSGDTVYTYRNHDGQQDTDDRLRYGNSISVYGNDHEFDMEVMEDNDTRQRMYALRDVSISAEDSIDFQLENDGRLAVSNYGESTELDLELRTDYSDTDYFRHEGVTFEEGSAYRVEIDDWDELQDQEVTLHVDSDMDGNFDESQTLENVATSGEQGYEPDTPDEFGLKQNYPNPFNNQTTIRYELPEASHVELVIYDALGRHVHTLVDEQLDAGMHEAQFDAEGLSSGVYVYVMRAGDYVASKKLLLMK</sequence>
<evidence type="ECO:0000313" key="4">
    <source>
        <dbReference type="Proteomes" id="UP000673975"/>
    </source>
</evidence>
<dbReference type="Gene3D" id="2.60.40.4070">
    <property type="match status" value="1"/>
</dbReference>
<reference evidence="3" key="1">
    <citation type="submission" date="2021-02" db="EMBL/GenBank/DDBJ databases">
        <title>Natronogracilivirga saccharolytica gen. nov. sp. nov. a new anaerobic, haloalkiliphilic carbohydrate-fermenting bacterium from soda lake and proposing of Cyclonatronumiaceae fam. nov. in the phylum Balneolaeota.</title>
        <authorList>
            <person name="Zhilina T.N."/>
            <person name="Sorokin D.Y."/>
            <person name="Zavarzina D.G."/>
            <person name="Toshchakov S.V."/>
            <person name="Kublanov I.V."/>
        </authorList>
    </citation>
    <scope>NUCLEOTIDE SEQUENCE</scope>
    <source>
        <strain evidence="3">Z-1702</strain>
    </source>
</reference>
<dbReference type="AlphaFoldDB" id="A0A8J7RMA9"/>